<name>A0A6U5ETI6_9STRA</name>
<protein>
    <recommendedName>
        <fullName evidence="6">Endonuclease I</fullName>
    </recommendedName>
</protein>
<evidence type="ECO:0008006" key="6">
    <source>
        <dbReference type="Google" id="ProtNLM"/>
    </source>
</evidence>
<keyword evidence="2" id="KW-0378">Hydrolase</keyword>
<sequence length="321" mass="35593">MKIAQVYSQCFALLLANCQTFASPIVYPDCIDVETFYADMPNSSDRALVHNFLRSSHRGKVPYSSPPGKADTWSALIDVDPENDTENPSFALENATVHLVYADYEFPAVPYGNPTDWDREHSWPQSRGVAGIAKTDLHALFSAMWGLNSSRGKKYYGDVECSAISSGKTSFCKSPAHEGSAYDTGTDNLAWMPPANMRGDLARALLYMDVRYDGDEGENVPDLVLTDCPSDSGEGATNMGFLSDLLRWHASDPVDNQERIRNEKICSRYQGNRNMFVDFPEMVEKIFGEPAVAIDKTAHVYPGCFSEHHEGVGGLRINSKY</sequence>
<evidence type="ECO:0000313" key="5">
    <source>
        <dbReference type="EMBL" id="CAD8880643.1"/>
    </source>
</evidence>
<reference evidence="4" key="1">
    <citation type="submission" date="2021-01" db="EMBL/GenBank/DDBJ databases">
        <authorList>
            <person name="Corre E."/>
            <person name="Pelletier E."/>
            <person name="Niang G."/>
            <person name="Scheremetjew M."/>
            <person name="Finn R."/>
            <person name="Kale V."/>
            <person name="Holt S."/>
            <person name="Cochrane G."/>
            <person name="Meng A."/>
            <person name="Brown T."/>
            <person name="Cohen L."/>
        </authorList>
    </citation>
    <scope>NUCLEOTIDE SEQUENCE</scope>
    <source>
        <strain evidence="4">308</strain>
    </source>
</reference>
<evidence type="ECO:0000256" key="3">
    <source>
        <dbReference type="SAM" id="SignalP"/>
    </source>
</evidence>
<dbReference type="PANTHER" id="PTHR33607:SF2">
    <property type="entry name" value="ENDONUCLEASE-1"/>
    <property type="match status" value="1"/>
</dbReference>
<evidence type="ECO:0000313" key="4">
    <source>
        <dbReference type="EMBL" id="CAD8880642.1"/>
    </source>
</evidence>
<dbReference type="AlphaFoldDB" id="A0A6U5ETI6"/>
<evidence type="ECO:0000256" key="1">
    <source>
        <dbReference type="ARBA" id="ARBA00022722"/>
    </source>
</evidence>
<keyword evidence="3" id="KW-0732">Signal</keyword>
<dbReference type="InterPro" id="IPR044925">
    <property type="entry name" value="His-Me_finger_sf"/>
</dbReference>
<evidence type="ECO:0000256" key="2">
    <source>
        <dbReference type="ARBA" id="ARBA00022801"/>
    </source>
</evidence>
<dbReference type="InterPro" id="IPR007346">
    <property type="entry name" value="Endonuclease-I"/>
</dbReference>
<gene>
    <name evidence="4" type="ORF">CHYS00102_LOCUS7828</name>
    <name evidence="5" type="ORF">CHYS00102_LOCUS7829</name>
</gene>
<keyword evidence="1" id="KW-0540">Nuclease</keyword>
<dbReference type="EMBL" id="HBFR01010863">
    <property type="protein sequence ID" value="CAD8880642.1"/>
    <property type="molecule type" value="Transcribed_RNA"/>
</dbReference>
<dbReference type="PANTHER" id="PTHR33607">
    <property type="entry name" value="ENDONUCLEASE-1"/>
    <property type="match status" value="1"/>
</dbReference>
<feature type="chain" id="PRO_5036192188" description="Endonuclease I" evidence="3">
    <location>
        <begin position="23"/>
        <end position="321"/>
    </location>
</feature>
<organism evidence="4">
    <name type="scientific">Corethron hystrix</name>
    <dbReference type="NCBI Taxonomy" id="216773"/>
    <lineage>
        <taxon>Eukaryota</taxon>
        <taxon>Sar</taxon>
        <taxon>Stramenopiles</taxon>
        <taxon>Ochrophyta</taxon>
        <taxon>Bacillariophyta</taxon>
        <taxon>Coscinodiscophyceae</taxon>
        <taxon>Corethrophycidae</taxon>
        <taxon>Corethrales</taxon>
        <taxon>Corethraceae</taxon>
        <taxon>Corethron</taxon>
    </lineage>
</organism>
<dbReference type="EMBL" id="HBFR01010864">
    <property type="protein sequence ID" value="CAD8880643.1"/>
    <property type="molecule type" value="Transcribed_RNA"/>
</dbReference>
<proteinExistence type="predicted"/>
<accession>A0A6U5ETI6</accession>
<dbReference type="Pfam" id="PF04231">
    <property type="entry name" value="Endonuclease_1"/>
    <property type="match status" value="1"/>
</dbReference>
<feature type="signal peptide" evidence="3">
    <location>
        <begin position="1"/>
        <end position="22"/>
    </location>
</feature>
<dbReference type="SUPFAM" id="SSF54060">
    <property type="entry name" value="His-Me finger endonucleases"/>
    <property type="match status" value="1"/>
</dbReference>
<dbReference type="GO" id="GO:0004518">
    <property type="term" value="F:nuclease activity"/>
    <property type="evidence" value="ECO:0007669"/>
    <property type="project" value="UniProtKB-KW"/>
</dbReference>
<dbReference type="GO" id="GO:0016787">
    <property type="term" value="F:hydrolase activity"/>
    <property type="evidence" value="ECO:0007669"/>
    <property type="project" value="UniProtKB-KW"/>
</dbReference>